<comment type="caution">
    <text evidence="1">The sequence shown here is derived from an EMBL/GenBank/DDBJ whole genome shotgun (WGS) entry which is preliminary data.</text>
</comment>
<protein>
    <submittedName>
        <fullName evidence="1">Uncharacterized protein</fullName>
    </submittedName>
</protein>
<dbReference type="Proteomes" id="UP000298860">
    <property type="component" value="Unassembled WGS sequence"/>
</dbReference>
<accession>A0A4D4JGG9</accession>
<proteinExistence type="predicted"/>
<gene>
    <name evidence="1" type="ORF">GTS_46160</name>
</gene>
<evidence type="ECO:0000313" key="2">
    <source>
        <dbReference type="Proteomes" id="UP000298860"/>
    </source>
</evidence>
<sequence>MPADFFVPFDLPAVLVAVDLAAVLRAGAACTASSVSAVARVLLPEAALAVFAALATVLERRVAGSAAATYALSQRSITAGRRARTSAASVRGSTGRP</sequence>
<keyword evidence="2" id="KW-1185">Reference proteome</keyword>
<evidence type="ECO:0000313" key="1">
    <source>
        <dbReference type="EMBL" id="GDY32983.1"/>
    </source>
</evidence>
<name>A0A4D4JGG9_9PSEU</name>
<dbReference type="AlphaFoldDB" id="A0A4D4JGG9"/>
<organism evidence="1 2">
    <name type="scientific">Gandjariella thermophila</name>
    <dbReference type="NCBI Taxonomy" id="1931992"/>
    <lineage>
        <taxon>Bacteria</taxon>
        <taxon>Bacillati</taxon>
        <taxon>Actinomycetota</taxon>
        <taxon>Actinomycetes</taxon>
        <taxon>Pseudonocardiales</taxon>
        <taxon>Pseudonocardiaceae</taxon>
        <taxon>Gandjariella</taxon>
    </lineage>
</organism>
<dbReference type="EMBL" id="BJFL01000032">
    <property type="protein sequence ID" value="GDY32983.1"/>
    <property type="molecule type" value="Genomic_DNA"/>
</dbReference>
<reference evidence="2" key="1">
    <citation type="submission" date="2019-04" db="EMBL/GenBank/DDBJ databases">
        <title>Draft genome sequence of Pseudonocardiaceae bacterium SL3-2-4.</title>
        <authorList>
            <person name="Ningsih F."/>
            <person name="Yokota A."/>
            <person name="Sakai Y."/>
            <person name="Nanatani K."/>
            <person name="Yabe S."/>
            <person name="Oetari A."/>
            <person name="Sjamsuridzal W."/>
        </authorList>
    </citation>
    <scope>NUCLEOTIDE SEQUENCE [LARGE SCALE GENOMIC DNA]</scope>
    <source>
        <strain evidence="2">SL3-2-4</strain>
    </source>
</reference>